<protein>
    <submittedName>
        <fullName evidence="11">Putative alpha/beta-hydrolase lipase region family protein</fullName>
    </submittedName>
</protein>
<evidence type="ECO:0000313" key="12">
    <source>
        <dbReference type="Proteomes" id="UP000536275"/>
    </source>
</evidence>
<organism evidence="11 12">
    <name type="scientific">Candida albicans</name>
    <name type="common">Yeast</name>
    <dbReference type="NCBI Taxonomy" id="5476"/>
    <lineage>
        <taxon>Eukaryota</taxon>
        <taxon>Fungi</taxon>
        <taxon>Dikarya</taxon>
        <taxon>Ascomycota</taxon>
        <taxon>Saccharomycotina</taxon>
        <taxon>Pichiomycetes</taxon>
        <taxon>Debaryomycetaceae</taxon>
        <taxon>Candida/Lodderomyces clade</taxon>
        <taxon>Candida</taxon>
    </lineage>
</organism>
<evidence type="ECO:0000259" key="10">
    <source>
        <dbReference type="Pfam" id="PF00561"/>
    </source>
</evidence>
<evidence type="ECO:0000256" key="7">
    <source>
        <dbReference type="ARBA" id="ARBA00023136"/>
    </source>
</evidence>
<dbReference type="Proteomes" id="UP000536275">
    <property type="component" value="Unassembled WGS sequence"/>
</dbReference>
<dbReference type="InterPro" id="IPR029058">
    <property type="entry name" value="AB_hydrolase_fold"/>
</dbReference>
<sequence>MTIPLIGRLSLSDWPLIIISFTLAWVEFIISLITTLLPKKIDINDEENIKYSYIKSDIPKFTKKSYDLTIELLNSENIEQMVSLFGYEIESRIVRTQDDYLLTIHRIKGKNRPSNGKVIYLHHGLLMCSEIWVTMIDKYQNLPFILYDLGYDVWLGNNRGNKYSQKHLFYNLNSTKYWDFSIDEFALFDIPDTIDYILQTTKKSKLTYIGFSQGSAQAFASVSVNSDLTDKIDQLIAISPATTPHGLYSKFLDILLKSSPNVIYLLFSRRVLMPSCIFWERIMYPPLFDNMIDIANYLLFNWRATNITKLQKLSSYAHLYSTTSVKCVVHWFQVMSSKNFQMYHDSNSNLSGLKPISYPLKNIQVPIRLIYGTTDSLVDIDVMKSQLPKSTTKAYPVENHEHLDNLWGNDVYEVVFKKVLRFLGEDTDKVYARLFRQSEDTKFIEDIIQTDESFTVDDGETLNNSSGNANQSYLKSAGNARSASNSGNIQVESDIVIDYERQQSIGGTRESPPILNMTTINLDFHPTELVKRITKRIPRSLPYYNNSDSEADSDDPIVAELMKLRPHSSRFIISNVLYNEEIVQYSAKLQELLYLLLEEKELDDNIRINLENSLSELTSSLPASKPDDYRYNNVSEPQTKKPKLQQNLPTPHPSQSTFPNNYLRKY</sequence>
<keyword evidence="7 9" id="KW-0472">Membrane</keyword>
<evidence type="ECO:0000256" key="2">
    <source>
        <dbReference type="ARBA" id="ARBA00022692"/>
    </source>
</evidence>
<accession>A0A8H6C047</accession>
<feature type="compositionally biased region" description="Polar residues" evidence="8">
    <location>
        <begin position="644"/>
        <end position="660"/>
    </location>
</feature>
<evidence type="ECO:0000256" key="6">
    <source>
        <dbReference type="ARBA" id="ARBA00023098"/>
    </source>
</evidence>
<dbReference type="EMBL" id="JABWAD010000050">
    <property type="protein sequence ID" value="KAF6068852.1"/>
    <property type="molecule type" value="Genomic_DNA"/>
</dbReference>
<dbReference type="GO" id="GO:0016020">
    <property type="term" value="C:membrane"/>
    <property type="evidence" value="ECO:0007669"/>
    <property type="project" value="UniProtKB-SubCell"/>
</dbReference>
<dbReference type="GO" id="GO:0016787">
    <property type="term" value="F:hydrolase activity"/>
    <property type="evidence" value="ECO:0007669"/>
    <property type="project" value="UniProtKB-KW"/>
</dbReference>
<dbReference type="Gene3D" id="3.40.50.1820">
    <property type="entry name" value="alpha/beta hydrolase"/>
    <property type="match status" value="1"/>
</dbReference>
<comment type="subcellular location">
    <subcellularLocation>
        <location evidence="1">Membrane</location>
        <topology evidence="1">Single-pass membrane protein</topology>
    </subcellularLocation>
</comment>
<reference evidence="11 12" key="1">
    <citation type="submission" date="2020-03" db="EMBL/GenBank/DDBJ databases">
        <title>FDA dAtabase for Regulatory Grade micrObial Sequences (FDA-ARGOS): Supporting development and validation of Infectious Disease Dx tests.</title>
        <authorList>
            <person name="Campos J."/>
            <person name="Goldberg B."/>
            <person name="Tallon L."/>
            <person name="Sadzewicz L."/>
            <person name="Vavikolanu K."/>
            <person name="Mehta A."/>
            <person name="Aluvathingal J."/>
            <person name="Nadendla S."/>
            <person name="Nandy P."/>
            <person name="Geyer C."/>
            <person name="Yan Y."/>
            <person name="Sichtig H."/>
        </authorList>
    </citation>
    <scope>NUCLEOTIDE SEQUENCE [LARGE SCALE GENOMIC DNA]</scope>
    <source>
        <strain evidence="11 12">FDAARGOS_656</strain>
    </source>
</reference>
<feature type="transmembrane region" description="Helical" evidence="9">
    <location>
        <begin position="14"/>
        <end position="37"/>
    </location>
</feature>
<dbReference type="AlphaFoldDB" id="A0A8H6C047"/>
<evidence type="ECO:0000256" key="3">
    <source>
        <dbReference type="ARBA" id="ARBA00022801"/>
    </source>
</evidence>
<dbReference type="SUPFAM" id="SSF53474">
    <property type="entry name" value="alpha/beta-Hydrolases"/>
    <property type="match status" value="1"/>
</dbReference>
<feature type="domain" description="AB hydrolase-1" evidence="10">
    <location>
        <begin position="118"/>
        <end position="392"/>
    </location>
</feature>
<gene>
    <name evidence="11" type="ORF">FOB64_003703</name>
</gene>
<feature type="region of interest" description="Disordered" evidence="8">
    <location>
        <begin position="619"/>
        <end position="666"/>
    </location>
</feature>
<dbReference type="InterPro" id="IPR000073">
    <property type="entry name" value="AB_hydrolase_1"/>
</dbReference>
<keyword evidence="5 9" id="KW-1133">Transmembrane helix</keyword>
<keyword evidence="6" id="KW-0443">Lipid metabolism</keyword>
<keyword evidence="4" id="KW-0442">Lipid degradation</keyword>
<keyword evidence="2 9" id="KW-0812">Transmembrane</keyword>
<evidence type="ECO:0000256" key="8">
    <source>
        <dbReference type="SAM" id="MobiDB-lite"/>
    </source>
</evidence>
<dbReference type="PANTHER" id="PTHR11005">
    <property type="entry name" value="LYSOSOMAL ACID LIPASE-RELATED"/>
    <property type="match status" value="1"/>
</dbReference>
<proteinExistence type="predicted"/>
<name>A0A8H6C047_CANAX</name>
<keyword evidence="3 11" id="KW-0378">Hydrolase</keyword>
<evidence type="ECO:0000256" key="1">
    <source>
        <dbReference type="ARBA" id="ARBA00004167"/>
    </source>
</evidence>
<dbReference type="GO" id="GO:0016042">
    <property type="term" value="P:lipid catabolic process"/>
    <property type="evidence" value="ECO:0007669"/>
    <property type="project" value="UniProtKB-KW"/>
</dbReference>
<dbReference type="Pfam" id="PF00561">
    <property type="entry name" value="Abhydrolase_1"/>
    <property type="match status" value="1"/>
</dbReference>
<comment type="caution">
    <text evidence="11">The sequence shown here is derived from an EMBL/GenBank/DDBJ whole genome shotgun (WGS) entry which is preliminary data.</text>
</comment>
<evidence type="ECO:0000256" key="5">
    <source>
        <dbReference type="ARBA" id="ARBA00022989"/>
    </source>
</evidence>
<evidence type="ECO:0000256" key="4">
    <source>
        <dbReference type="ARBA" id="ARBA00022963"/>
    </source>
</evidence>
<dbReference type="FunFam" id="3.40.50.1820:FF:000095">
    <property type="entry name" value="Triglyceride lipase-cholesterol esterase"/>
    <property type="match status" value="1"/>
</dbReference>
<evidence type="ECO:0000256" key="9">
    <source>
        <dbReference type="SAM" id="Phobius"/>
    </source>
</evidence>
<evidence type="ECO:0000313" key="11">
    <source>
        <dbReference type="EMBL" id="KAF6068852.1"/>
    </source>
</evidence>